<keyword evidence="2" id="KW-0560">Oxidoreductase</keyword>
<evidence type="ECO:0000256" key="1">
    <source>
        <dbReference type="ARBA" id="ARBA00006484"/>
    </source>
</evidence>
<dbReference type="AlphaFoldDB" id="A0A1X2G606"/>
<proteinExistence type="inferred from homology"/>
<dbReference type="PANTHER" id="PTHR44229">
    <property type="entry name" value="15-HYDROXYPROSTAGLANDIN DEHYDROGENASE [NAD(+)]"/>
    <property type="match status" value="1"/>
</dbReference>
<dbReference type="GO" id="GO:0016616">
    <property type="term" value="F:oxidoreductase activity, acting on the CH-OH group of donors, NAD or NADP as acceptor"/>
    <property type="evidence" value="ECO:0007669"/>
    <property type="project" value="TreeGrafter"/>
</dbReference>
<dbReference type="InterPro" id="IPR036291">
    <property type="entry name" value="NAD(P)-bd_dom_sf"/>
</dbReference>
<evidence type="ECO:0000313" key="5">
    <source>
        <dbReference type="Proteomes" id="UP000242146"/>
    </source>
</evidence>
<dbReference type="PRINTS" id="PR00080">
    <property type="entry name" value="SDRFAMILY"/>
</dbReference>
<comment type="similarity">
    <text evidence="1 3">Belongs to the short-chain dehydrogenases/reductases (SDR) family.</text>
</comment>
<keyword evidence="5" id="KW-1185">Reference proteome</keyword>
<dbReference type="GO" id="GO:0005737">
    <property type="term" value="C:cytoplasm"/>
    <property type="evidence" value="ECO:0007669"/>
    <property type="project" value="TreeGrafter"/>
</dbReference>
<evidence type="ECO:0000256" key="3">
    <source>
        <dbReference type="RuleBase" id="RU000363"/>
    </source>
</evidence>
<dbReference type="Proteomes" id="UP000242146">
    <property type="component" value="Unassembled WGS sequence"/>
</dbReference>
<name>A0A1X2G606_9FUNG</name>
<organism evidence="4 5">
    <name type="scientific">Hesseltinella vesiculosa</name>
    <dbReference type="NCBI Taxonomy" id="101127"/>
    <lineage>
        <taxon>Eukaryota</taxon>
        <taxon>Fungi</taxon>
        <taxon>Fungi incertae sedis</taxon>
        <taxon>Mucoromycota</taxon>
        <taxon>Mucoromycotina</taxon>
        <taxon>Mucoromycetes</taxon>
        <taxon>Mucorales</taxon>
        <taxon>Cunninghamellaceae</taxon>
        <taxon>Hesseltinella</taxon>
    </lineage>
</organism>
<accession>A0A1X2G606</accession>
<dbReference type="OrthoDB" id="5840532at2759"/>
<gene>
    <name evidence="4" type="ORF">DM01DRAFT_1410704</name>
</gene>
<dbReference type="Pfam" id="PF00106">
    <property type="entry name" value="adh_short"/>
    <property type="match status" value="1"/>
</dbReference>
<dbReference type="PRINTS" id="PR00081">
    <property type="entry name" value="GDHRDH"/>
</dbReference>
<comment type="caution">
    <text evidence="4">The sequence shown here is derived from an EMBL/GenBank/DDBJ whole genome shotgun (WGS) entry which is preliminary data.</text>
</comment>
<dbReference type="PANTHER" id="PTHR44229:SF4">
    <property type="entry name" value="15-HYDROXYPROSTAGLANDIN DEHYDROGENASE [NAD(+)]"/>
    <property type="match status" value="1"/>
</dbReference>
<sequence>MTNDNKLQGKVAVLTGASRGIGKEVADALVSKGCKVVIGDILDKDGESVIASYNAEGNRAVYLHTDVTKYSDNVALFKLAEKEFGGVDIVVLNAGIIGGANNLFGDFDDERDSKMMDINVTSVIKGTKVATLALAKRGGGVIVNTASIAGLFANIPHVAPYTASKHAVVGYTRSLDLLKVVCGVRCNAVCPYWVETKLLHNLHRDTQDIDPIEKLVANSPRTKMETVVEAFMLAIEDETRVGQTLVALPDGIQVHERPQSYPSCKVPDEFIQTFIQESIVDYKNQLAVALERYESM</sequence>
<evidence type="ECO:0000313" key="4">
    <source>
        <dbReference type="EMBL" id="ORX46033.1"/>
    </source>
</evidence>
<evidence type="ECO:0000256" key="2">
    <source>
        <dbReference type="ARBA" id="ARBA00023002"/>
    </source>
</evidence>
<reference evidence="4 5" key="1">
    <citation type="submission" date="2016-07" db="EMBL/GenBank/DDBJ databases">
        <title>Pervasive Adenine N6-methylation of Active Genes in Fungi.</title>
        <authorList>
            <consortium name="DOE Joint Genome Institute"/>
            <person name="Mondo S.J."/>
            <person name="Dannebaum R.O."/>
            <person name="Kuo R.C."/>
            <person name="Labutti K."/>
            <person name="Haridas S."/>
            <person name="Kuo A."/>
            <person name="Salamov A."/>
            <person name="Ahrendt S.R."/>
            <person name="Lipzen A."/>
            <person name="Sullivan W."/>
            <person name="Andreopoulos W.B."/>
            <person name="Clum A."/>
            <person name="Lindquist E."/>
            <person name="Daum C."/>
            <person name="Ramamoorthy G.K."/>
            <person name="Gryganskyi A."/>
            <person name="Culley D."/>
            <person name="Magnuson J.K."/>
            <person name="James T.Y."/>
            <person name="O'Malley M.A."/>
            <person name="Stajich J.E."/>
            <person name="Spatafora J.W."/>
            <person name="Visel A."/>
            <person name="Grigoriev I.V."/>
        </authorList>
    </citation>
    <scope>NUCLEOTIDE SEQUENCE [LARGE SCALE GENOMIC DNA]</scope>
    <source>
        <strain evidence="4 5">NRRL 3301</strain>
    </source>
</reference>
<dbReference type="STRING" id="101127.A0A1X2G606"/>
<dbReference type="SUPFAM" id="SSF51735">
    <property type="entry name" value="NAD(P)-binding Rossmann-fold domains"/>
    <property type="match status" value="1"/>
</dbReference>
<protein>
    <submittedName>
        <fullName evidence="4">NAD(P)-binding protein</fullName>
    </submittedName>
</protein>
<dbReference type="Gene3D" id="3.40.50.720">
    <property type="entry name" value="NAD(P)-binding Rossmann-like Domain"/>
    <property type="match status" value="1"/>
</dbReference>
<dbReference type="FunFam" id="3.40.50.720:FF:000084">
    <property type="entry name" value="Short-chain dehydrogenase reductase"/>
    <property type="match status" value="1"/>
</dbReference>
<dbReference type="InterPro" id="IPR002347">
    <property type="entry name" value="SDR_fam"/>
</dbReference>
<dbReference type="EMBL" id="MCGT01000039">
    <property type="protein sequence ID" value="ORX46033.1"/>
    <property type="molecule type" value="Genomic_DNA"/>
</dbReference>